<evidence type="ECO:0000256" key="5">
    <source>
        <dbReference type="ARBA" id="ARBA00023136"/>
    </source>
</evidence>
<feature type="transmembrane region" description="Helical" evidence="6">
    <location>
        <begin position="25"/>
        <end position="42"/>
    </location>
</feature>
<evidence type="ECO:0000256" key="3">
    <source>
        <dbReference type="ARBA" id="ARBA00022801"/>
    </source>
</evidence>
<keyword evidence="2 6" id="KW-0812">Transmembrane</keyword>
<keyword evidence="3" id="KW-0378">Hydrolase</keyword>
<evidence type="ECO:0000313" key="7">
    <source>
        <dbReference type="EMBL" id="MBZ6078748.1"/>
    </source>
</evidence>
<accession>A0ABS7VT61</accession>
<evidence type="ECO:0000313" key="8">
    <source>
        <dbReference type="Proteomes" id="UP000704176"/>
    </source>
</evidence>
<protein>
    <submittedName>
        <fullName evidence="7">Ceramidase domain-containing protein</fullName>
    </submittedName>
</protein>
<dbReference type="RefSeq" id="WP_224315498.1">
    <property type="nucleotide sequence ID" value="NZ_JAIRBM010000022.1"/>
</dbReference>
<dbReference type="Pfam" id="PF05875">
    <property type="entry name" value="Ceramidase"/>
    <property type="match status" value="1"/>
</dbReference>
<evidence type="ECO:0000256" key="6">
    <source>
        <dbReference type="SAM" id="Phobius"/>
    </source>
</evidence>
<dbReference type="InterPro" id="IPR008901">
    <property type="entry name" value="ACER"/>
</dbReference>
<feature type="transmembrane region" description="Helical" evidence="6">
    <location>
        <begin position="165"/>
        <end position="184"/>
    </location>
</feature>
<evidence type="ECO:0000256" key="1">
    <source>
        <dbReference type="ARBA" id="ARBA00004141"/>
    </source>
</evidence>
<keyword evidence="4 6" id="KW-1133">Transmembrane helix</keyword>
<name>A0ABS7VT61_9HYPH</name>
<feature type="transmembrane region" description="Helical" evidence="6">
    <location>
        <begin position="140"/>
        <end position="158"/>
    </location>
</feature>
<comment type="subcellular location">
    <subcellularLocation>
        <location evidence="1">Membrane</location>
        <topology evidence="1">Multi-pass membrane protein</topology>
    </subcellularLocation>
</comment>
<comment type="caution">
    <text evidence="7">The sequence shown here is derived from an EMBL/GenBank/DDBJ whole genome shotgun (WGS) entry which is preliminary data.</text>
</comment>
<reference evidence="7 8" key="1">
    <citation type="submission" date="2021-09" db="EMBL/GenBank/DDBJ databases">
        <title>The complete genome sequence of a new microorganism.</title>
        <authorList>
            <person name="Zi Z."/>
        </authorList>
    </citation>
    <scope>NUCLEOTIDE SEQUENCE [LARGE SCALE GENOMIC DNA]</scope>
    <source>
        <strain evidence="7 8">WGZ8</strain>
    </source>
</reference>
<keyword evidence="5 6" id="KW-0472">Membrane</keyword>
<sequence>MAASWFAAVDNYCERIDASFWSEPLNAVTNAAFLVAAAYAFVRWRRAGGSDGGSLWLIVVTAIVGIGSFLFHTVAERWALLADVLPIAVFIYSYFLLAMRRYLGLGTTAAIAVTAAFVVFNMSFERLWNSIFPNFTLNGSVGYLPAAAALLVVGVLCLRKGEGAVGRALLAAACVFAMSLVFRSMDQALCPTLPIGTHFLWHILNAVVLGILMIAAITRGRGADR</sequence>
<gene>
    <name evidence="7" type="ORF">K9B37_21040</name>
</gene>
<proteinExistence type="predicted"/>
<feature type="transmembrane region" description="Helical" evidence="6">
    <location>
        <begin position="54"/>
        <end position="72"/>
    </location>
</feature>
<feature type="transmembrane region" description="Helical" evidence="6">
    <location>
        <begin position="78"/>
        <end position="95"/>
    </location>
</feature>
<evidence type="ECO:0000256" key="4">
    <source>
        <dbReference type="ARBA" id="ARBA00022989"/>
    </source>
</evidence>
<feature type="transmembrane region" description="Helical" evidence="6">
    <location>
        <begin position="199"/>
        <end position="218"/>
    </location>
</feature>
<dbReference type="EMBL" id="JAIRBM010000022">
    <property type="protein sequence ID" value="MBZ6078748.1"/>
    <property type="molecule type" value="Genomic_DNA"/>
</dbReference>
<feature type="transmembrane region" description="Helical" evidence="6">
    <location>
        <begin position="102"/>
        <end position="120"/>
    </location>
</feature>
<evidence type="ECO:0000256" key="2">
    <source>
        <dbReference type="ARBA" id="ARBA00022692"/>
    </source>
</evidence>
<dbReference type="Proteomes" id="UP000704176">
    <property type="component" value="Unassembled WGS sequence"/>
</dbReference>
<organism evidence="7 8">
    <name type="scientific">Microvirga puerhi</name>
    <dbReference type="NCBI Taxonomy" id="2876078"/>
    <lineage>
        <taxon>Bacteria</taxon>
        <taxon>Pseudomonadati</taxon>
        <taxon>Pseudomonadota</taxon>
        <taxon>Alphaproteobacteria</taxon>
        <taxon>Hyphomicrobiales</taxon>
        <taxon>Methylobacteriaceae</taxon>
        <taxon>Microvirga</taxon>
    </lineage>
</organism>
<keyword evidence="8" id="KW-1185">Reference proteome</keyword>